<dbReference type="AlphaFoldDB" id="A0A0B1T9I8"/>
<proteinExistence type="predicted"/>
<dbReference type="EMBL" id="KN551625">
    <property type="protein sequence ID" value="KHJ92030.1"/>
    <property type="molecule type" value="Genomic_DNA"/>
</dbReference>
<organism evidence="1 2">
    <name type="scientific">Oesophagostomum dentatum</name>
    <name type="common">Nodular worm</name>
    <dbReference type="NCBI Taxonomy" id="61180"/>
    <lineage>
        <taxon>Eukaryota</taxon>
        <taxon>Metazoa</taxon>
        <taxon>Ecdysozoa</taxon>
        <taxon>Nematoda</taxon>
        <taxon>Chromadorea</taxon>
        <taxon>Rhabditida</taxon>
        <taxon>Rhabditina</taxon>
        <taxon>Rhabditomorpha</taxon>
        <taxon>Strongyloidea</taxon>
        <taxon>Strongylidae</taxon>
        <taxon>Oesophagostomum</taxon>
    </lineage>
</organism>
<keyword evidence="2" id="KW-1185">Reference proteome</keyword>
<protein>
    <submittedName>
        <fullName evidence="1">Uncharacterized protein</fullName>
    </submittedName>
</protein>
<sequence>MLVQDDKTPSILRAALVGGLGFLSYHNTHLTISMAKADGFFGNEMQVLDEDNVDPLGSVKIKKEK</sequence>
<evidence type="ECO:0000313" key="1">
    <source>
        <dbReference type="EMBL" id="KHJ92030.1"/>
    </source>
</evidence>
<dbReference type="OrthoDB" id="10266980at2759"/>
<name>A0A0B1T9I8_OESDE</name>
<accession>A0A0B1T9I8</accession>
<reference evidence="1 2" key="1">
    <citation type="submission" date="2014-03" db="EMBL/GenBank/DDBJ databases">
        <title>Draft genome of the hookworm Oesophagostomum dentatum.</title>
        <authorList>
            <person name="Mitreva M."/>
        </authorList>
    </citation>
    <scope>NUCLEOTIDE SEQUENCE [LARGE SCALE GENOMIC DNA]</scope>
    <source>
        <strain evidence="1 2">OD-Hann</strain>
    </source>
</reference>
<gene>
    <name evidence="1" type="ORF">OESDEN_08091</name>
</gene>
<evidence type="ECO:0000313" key="2">
    <source>
        <dbReference type="Proteomes" id="UP000053660"/>
    </source>
</evidence>
<dbReference type="Proteomes" id="UP000053660">
    <property type="component" value="Unassembled WGS sequence"/>
</dbReference>